<gene>
    <name evidence="2" type="ORF">ACFQ3N_13060</name>
</gene>
<keyword evidence="1" id="KW-1133">Transmembrane helix</keyword>
<dbReference type="Proteomes" id="UP001597040">
    <property type="component" value="Unassembled WGS sequence"/>
</dbReference>
<evidence type="ECO:0000313" key="2">
    <source>
        <dbReference type="EMBL" id="MFD1039315.1"/>
    </source>
</evidence>
<keyword evidence="3" id="KW-1185">Reference proteome</keyword>
<evidence type="ECO:0000313" key="3">
    <source>
        <dbReference type="Proteomes" id="UP001597040"/>
    </source>
</evidence>
<name>A0ABW3LLP6_9BACI</name>
<dbReference type="EMBL" id="JBHTKJ010000035">
    <property type="protein sequence ID" value="MFD1039315.1"/>
    <property type="molecule type" value="Genomic_DNA"/>
</dbReference>
<comment type="caution">
    <text evidence="2">The sequence shown here is derived from an EMBL/GenBank/DDBJ whole genome shotgun (WGS) entry which is preliminary data.</text>
</comment>
<organism evidence="2 3">
    <name type="scientific">Virgibacillus byunsanensis</name>
    <dbReference type="NCBI Taxonomy" id="570945"/>
    <lineage>
        <taxon>Bacteria</taxon>
        <taxon>Bacillati</taxon>
        <taxon>Bacillota</taxon>
        <taxon>Bacilli</taxon>
        <taxon>Bacillales</taxon>
        <taxon>Bacillaceae</taxon>
        <taxon>Virgibacillus</taxon>
    </lineage>
</organism>
<feature type="transmembrane region" description="Helical" evidence="1">
    <location>
        <begin position="102"/>
        <end position="127"/>
    </location>
</feature>
<accession>A0ABW3LLP6</accession>
<sequence length="132" mass="15046">MKRFLYYFLWSIVIMIILNTGAKYQIIINNQVATTYNPIPLYIYTSLYPIVIGLLIKLPILVENYKKTKWSIDWGKLIGIGLPSFYIALLPLIGLMPVTKVFLFDVVVMIGPSVPNIAGIIFGFFLLDSLRN</sequence>
<feature type="transmembrane region" description="Helical" evidence="1">
    <location>
        <begin position="7"/>
        <end position="27"/>
    </location>
</feature>
<protein>
    <recommendedName>
        <fullName evidence="4">VanZ-like domain-containing protein</fullName>
    </recommendedName>
</protein>
<keyword evidence="1" id="KW-0812">Transmembrane</keyword>
<evidence type="ECO:0000256" key="1">
    <source>
        <dbReference type="SAM" id="Phobius"/>
    </source>
</evidence>
<feature type="transmembrane region" description="Helical" evidence="1">
    <location>
        <begin position="74"/>
        <end position="96"/>
    </location>
</feature>
<reference evidence="3" key="1">
    <citation type="journal article" date="2019" name="Int. J. Syst. Evol. Microbiol.">
        <title>The Global Catalogue of Microorganisms (GCM) 10K type strain sequencing project: providing services to taxonomists for standard genome sequencing and annotation.</title>
        <authorList>
            <consortium name="The Broad Institute Genomics Platform"/>
            <consortium name="The Broad Institute Genome Sequencing Center for Infectious Disease"/>
            <person name="Wu L."/>
            <person name="Ma J."/>
        </authorList>
    </citation>
    <scope>NUCLEOTIDE SEQUENCE [LARGE SCALE GENOMIC DNA]</scope>
    <source>
        <strain evidence="3">CCUG 56754</strain>
    </source>
</reference>
<proteinExistence type="predicted"/>
<evidence type="ECO:0008006" key="4">
    <source>
        <dbReference type="Google" id="ProtNLM"/>
    </source>
</evidence>
<keyword evidence="1" id="KW-0472">Membrane</keyword>
<dbReference type="RefSeq" id="WP_390362976.1">
    <property type="nucleotide sequence ID" value="NZ_JBHTKJ010000035.1"/>
</dbReference>
<feature type="transmembrane region" description="Helical" evidence="1">
    <location>
        <begin position="39"/>
        <end position="62"/>
    </location>
</feature>